<gene>
    <name evidence="1" type="ORF">Rhow_008391</name>
</gene>
<proteinExistence type="predicted"/>
<dbReference type="SUPFAM" id="SSF53254">
    <property type="entry name" value="Phosphoglycerate mutase-like"/>
    <property type="match status" value="1"/>
</dbReference>
<dbReference type="RefSeq" id="WP_192582110.1">
    <property type="nucleotide sequence ID" value="NZ_BHYM01000087.1"/>
</dbReference>
<reference evidence="1 2" key="1">
    <citation type="submission" date="2018-11" db="EMBL/GenBank/DDBJ databases">
        <title>Microbial catabolism of amino acid.</title>
        <authorList>
            <person name="Hibi M."/>
            <person name="Ogawa J."/>
        </authorList>
    </citation>
    <scope>NUCLEOTIDE SEQUENCE [LARGE SCALE GENOMIC DNA]</scope>
    <source>
        <strain evidence="1 2">C31-06</strain>
    </source>
</reference>
<evidence type="ECO:0000313" key="1">
    <source>
        <dbReference type="EMBL" id="GCE44093.1"/>
    </source>
</evidence>
<accession>A0A402CKG4</accession>
<dbReference type="Gene3D" id="3.40.50.1240">
    <property type="entry name" value="Phosphoglycerate mutase-like"/>
    <property type="match status" value="1"/>
</dbReference>
<dbReference type="InterPro" id="IPR029033">
    <property type="entry name" value="His_PPase_superfam"/>
</dbReference>
<comment type="caution">
    <text evidence="1">The sequence shown here is derived from an EMBL/GenBank/DDBJ whole genome shotgun (WGS) entry which is preliminary data.</text>
</comment>
<organism evidence="1 2">
    <name type="scientific">Rhodococcus wratislaviensis</name>
    <name type="common">Tsukamurella wratislaviensis</name>
    <dbReference type="NCBI Taxonomy" id="44752"/>
    <lineage>
        <taxon>Bacteria</taxon>
        <taxon>Bacillati</taxon>
        <taxon>Actinomycetota</taxon>
        <taxon>Actinomycetes</taxon>
        <taxon>Mycobacteriales</taxon>
        <taxon>Nocardiaceae</taxon>
        <taxon>Rhodococcus</taxon>
    </lineage>
</organism>
<dbReference type="AlphaFoldDB" id="A0A402CKG4"/>
<protein>
    <submittedName>
        <fullName evidence="1">Fructose-2,6-bisphosphatase</fullName>
    </submittedName>
</protein>
<keyword evidence="2" id="KW-1185">Reference proteome</keyword>
<dbReference type="EMBL" id="BHYM01000087">
    <property type="protein sequence ID" value="GCE44093.1"/>
    <property type="molecule type" value="Genomic_DNA"/>
</dbReference>
<sequence length="83" mass="9378">MRELMADRDHDHVVVTHGYAQTFVVTTWLQVPTDAVGFVSFATSPGAITHLRHDDYWRNRAVVAPADTSHLNDGLQDPRRKPI</sequence>
<name>A0A402CKG4_RHOWR</name>
<evidence type="ECO:0000313" key="2">
    <source>
        <dbReference type="Proteomes" id="UP000287519"/>
    </source>
</evidence>
<dbReference type="Proteomes" id="UP000287519">
    <property type="component" value="Unassembled WGS sequence"/>
</dbReference>